<organism evidence="2 3">
    <name type="scientific">Heyndrickxia coagulans</name>
    <name type="common">Weizmannia coagulans</name>
    <dbReference type="NCBI Taxonomy" id="1398"/>
    <lineage>
        <taxon>Bacteria</taxon>
        <taxon>Bacillati</taxon>
        <taxon>Bacillota</taxon>
        <taxon>Bacilli</taxon>
        <taxon>Bacillales</taxon>
        <taxon>Bacillaceae</taxon>
        <taxon>Heyndrickxia</taxon>
    </lineage>
</organism>
<comment type="caution">
    <text evidence="2">The sequence shown here is derived from an EMBL/GenBank/DDBJ whole genome shotgun (WGS) entry which is preliminary data.</text>
</comment>
<evidence type="ECO:0000313" key="2">
    <source>
        <dbReference type="EMBL" id="KYC70404.1"/>
    </source>
</evidence>
<dbReference type="EMBL" id="LQYI01000039">
    <property type="protein sequence ID" value="KYC70404.1"/>
    <property type="molecule type" value="Genomic_DNA"/>
</dbReference>
<protein>
    <submittedName>
        <fullName evidence="2">Uncharacterized protein</fullName>
    </submittedName>
</protein>
<evidence type="ECO:0000256" key="1">
    <source>
        <dbReference type="SAM" id="MobiDB-lite"/>
    </source>
</evidence>
<feature type="region of interest" description="Disordered" evidence="1">
    <location>
        <begin position="23"/>
        <end position="50"/>
    </location>
</feature>
<evidence type="ECO:0000313" key="3">
    <source>
        <dbReference type="Proteomes" id="UP000075304"/>
    </source>
</evidence>
<dbReference type="Proteomes" id="UP000075304">
    <property type="component" value="Unassembled WGS sequence"/>
</dbReference>
<sequence length="50" mass="5875">MPTWDWPEKKWQLSPVMVSVPLKEKESSRKEASKTEKTIDTVKEKIQKTS</sequence>
<dbReference type="PATRIC" id="fig|1398.25.peg.2437"/>
<dbReference type="AlphaFoldDB" id="A0A150KGW1"/>
<gene>
    <name evidence="2" type="ORF">B4099_1091</name>
</gene>
<name>A0A150KGW1_HEYCO</name>
<proteinExistence type="predicted"/>
<accession>A0A150KGW1</accession>
<reference evidence="2 3" key="1">
    <citation type="submission" date="2016-01" db="EMBL/GenBank/DDBJ databases">
        <title>Genome Sequences of Twelve Sporeforming Bacillus Species Isolated from Foods.</title>
        <authorList>
            <person name="Berendsen E.M."/>
            <person name="Wells-Bennik M.H."/>
            <person name="Krawcyk A.O."/>
            <person name="De Jong A."/>
            <person name="Holsappel S."/>
            <person name="Eijlander R.T."/>
            <person name="Kuipers O.P."/>
        </authorList>
    </citation>
    <scope>NUCLEOTIDE SEQUENCE [LARGE SCALE GENOMIC DNA]</scope>
    <source>
        <strain evidence="2 3">B4099</strain>
    </source>
</reference>